<dbReference type="EMBL" id="BAAATD010000007">
    <property type="protein sequence ID" value="GAA2611207.1"/>
    <property type="molecule type" value="Genomic_DNA"/>
</dbReference>
<dbReference type="Gene3D" id="1.25.40.10">
    <property type="entry name" value="Tetratricopeptide repeat domain"/>
    <property type="match status" value="1"/>
</dbReference>
<comment type="caution">
    <text evidence="2">The sequence shown here is derived from an EMBL/GenBank/DDBJ whole genome shotgun (WGS) entry which is preliminary data.</text>
</comment>
<dbReference type="RefSeq" id="WP_344544946.1">
    <property type="nucleotide sequence ID" value="NZ_BAAATD010000007.1"/>
</dbReference>
<evidence type="ECO:0000313" key="3">
    <source>
        <dbReference type="Proteomes" id="UP001501509"/>
    </source>
</evidence>
<accession>A0ABP6CDJ5</accession>
<keyword evidence="3" id="KW-1185">Reference proteome</keyword>
<dbReference type="Gene3D" id="1.10.10.10">
    <property type="entry name" value="Winged helix-like DNA-binding domain superfamily/Winged helix DNA-binding domain"/>
    <property type="match status" value="1"/>
</dbReference>
<sequence>MKEHAPQSPAVVGLLPEFGCFLNDAQVTLPRAPGRLLIQLALVGEASRRAIAASLWPDTDPLHATKRLSQALWRIRDRTGDALLKAEADRLRLADGVSVDYWAAKAIAHNILKGISRPADPDPLVVKMLSTELLRELDDDEIDRERERWDRLRTLALERMADDLLRRGDPDKTIEIALLASEVDELAEGPQLLLASAHLTRGDTISARRVYRRYTETVRRELQVEPSAAFRELVSLGGGPSTR</sequence>
<dbReference type="InterPro" id="IPR036388">
    <property type="entry name" value="WH-like_DNA-bd_sf"/>
</dbReference>
<gene>
    <name evidence="2" type="ORF">GCM10010411_52070</name>
</gene>
<dbReference type="InterPro" id="IPR011990">
    <property type="entry name" value="TPR-like_helical_dom_sf"/>
</dbReference>
<evidence type="ECO:0000259" key="1">
    <source>
        <dbReference type="SMART" id="SM01043"/>
    </source>
</evidence>
<reference evidence="3" key="1">
    <citation type="journal article" date="2019" name="Int. J. Syst. Evol. Microbiol.">
        <title>The Global Catalogue of Microorganisms (GCM) 10K type strain sequencing project: providing services to taxonomists for standard genome sequencing and annotation.</title>
        <authorList>
            <consortium name="The Broad Institute Genomics Platform"/>
            <consortium name="The Broad Institute Genome Sequencing Center for Infectious Disease"/>
            <person name="Wu L."/>
            <person name="Ma J."/>
        </authorList>
    </citation>
    <scope>NUCLEOTIDE SEQUENCE [LARGE SCALE GENOMIC DNA]</scope>
    <source>
        <strain evidence="3">JCM 6833</strain>
    </source>
</reference>
<evidence type="ECO:0000313" key="2">
    <source>
        <dbReference type="EMBL" id="GAA2611207.1"/>
    </source>
</evidence>
<dbReference type="SUPFAM" id="SSF48452">
    <property type="entry name" value="TPR-like"/>
    <property type="match status" value="1"/>
</dbReference>
<dbReference type="InterPro" id="IPR005158">
    <property type="entry name" value="BTAD"/>
</dbReference>
<protein>
    <recommendedName>
        <fullName evidence="1">Bacterial transcriptional activator domain-containing protein</fullName>
    </recommendedName>
</protein>
<dbReference type="InterPro" id="IPR051677">
    <property type="entry name" value="AfsR-DnrI-RedD_regulator"/>
</dbReference>
<proteinExistence type="predicted"/>
<dbReference type="Pfam" id="PF03704">
    <property type="entry name" value="BTAD"/>
    <property type="match status" value="1"/>
</dbReference>
<dbReference type="SMART" id="SM01043">
    <property type="entry name" value="BTAD"/>
    <property type="match status" value="1"/>
</dbReference>
<organism evidence="2 3">
    <name type="scientific">Actinomadura fulvescens</name>
    <dbReference type="NCBI Taxonomy" id="46160"/>
    <lineage>
        <taxon>Bacteria</taxon>
        <taxon>Bacillati</taxon>
        <taxon>Actinomycetota</taxon>
        <taxon>Actinomycetes</taxon>
        <taxon>Streptosporangiales</taxon>
        <taxon>Thermomonosporaceae</taxon>
        <taxon>Actinomadura</taxon>
    </lineage>
</organism>
<name>A0ABP6CDJ5_9ACTN</name>
<dbReference type="PANTHER" id="PTHR35807">
    <property type="entry name" value="TRANSCRIPTIONAL REGULATOR REDD-RELATED"/>
    <property type="match status" value="1"/>
</dbReference>
<dbReference type="Proteomes" id="UP001501509">
    <property type="component" value="Unassembled WGS sequence"/>
</dbReference>
<feature type="domain" description="Bacterial transcriptional activator" evidence="1">
    <location>
        <begin position="99"/>
        <end position="234"/>
    </location>
</feature>